<name>C1EAC7_MICCC</name>
<feature type="compositionally biased region" description="Basic and acidic residues" evidence="2">
    <location>
        <begin position="158"/>
        <end position="181"/>
    </location>
</feature>
<evidence type="ECO:0000313" key="3">
    <source>
        <dbReference type="EMBL" id="ACO65182.1"/>
    </source>
</evidence>
<evidence type="ECO:0000256" key="1">
    <source>
        <dbReference type="SAM" id="Coils"/>
    </source>
</evidence>
<feature type="compositionally biased region" description="Basic residues" evidence="2">
    <location>
        <begin position="289"/>
        <end position="302"/>
    </location>
</feature>
<organism evidence="3 4">
    <name type="scientific">Micromonas commoda (strain RCC299 / NOUM17 / CCMP2709)</name>
    <name type="common">Picoplanktonic green alga</name>
    <dbReference type="NCBI Taxonomy" id="296587"/>
    <lineage>
        <taxon>Eukaryota</taxon>
        <taxon>Viridiplantae</taxon>
        <taxon>Chlorophyta</taxon>
        <taxon>Mamiellophyceae</taxon>
        <taxon>Mamiellales</taxon>
        <taxon>Mamiellaceae</taxon>
        <taxon>Micromonas</taxon>
    </lineage>
</organism>
<feature type="region of interest" description="Disordered" evidence="2">
    <location>
        <begin position="1"/>
        <end position="55"/>
    </location>
</feature>
<keyword evidence="1" id="KW-0175">Coiled coil</keyword>
<evidence type="ECO:0000256" key="2">
    <source>
        <dbReference type="SAM" id="MobiDB-lite"/>
    </source>
</evidence>
<feature type="region of interest" description="Disordered" evidence="2">
    <location>
        <begin position="70"/>
        <end position="128"/>
    </location>
</feature>
<feature type="compositionally biased region" description="Pro residues" evidence="2">
    <location>
        <begin position="271"/>
        <end position="283"/>
    </location>
</feature>
<feature type="region of interest" description="Disordered" evidence="2">
    <location>
        <begin position="158"/>
        <end position="219"/>
    </location>
</feature>
<protein>
    <submittedName>
        <fullName evidence="3">Uncharacterized protein</fullName>
    </submittedName>
</protein>
<proteinExistence type="predicted"/>
<feature type="coiled-coil region" evidence="1">
    <location>
        <begin position="325"/>
        <end position="374"/>
    </location>
</feature>
<dbReference type="RefSeq" id="XP_002503924.1">
    <property type="nucleotide sequence ID" value="XM_002503878.1"/>
</dbReference>
<evidence type="ECO:0000313" key="4">
    <source>
        <dbReference type="Proteomes" id="UP000002009"/>
    </source>
</evidence>
<reference evidence="3 4" key="1">
    <citation type="journal article" date="2009" name="Science">
        <title>Green evolution and dynamic adaptations revealed by genomes of the marine picoeukaryotes Micromonas.</title>
        <authorList>
            <person name="Worden A.Z."/>
            <person name="Lee J.H."/>
            <person name="Mock T."/>
            <person name="Rouze P."/>
            <person name="Simmons M.P."/>
            <person name="Aerts A.L."/>
            <person name="Allen A.E."/>
            <person name="Cuvelier M.L."/>
            <person name="Derelle E."/>
            <person name="Everett M.V."/>
            <person name="Foulon E."/>
            <person name="Grimwood J."/>
            <person name="Gundlach H."/>
            <person name="Henrissat B."/>
            <person name="Napoli C."/>
            <person name="McDonald S.M."/>
            <person name="Parker M.S."/>
            <person name="Rombauts S."/>
            <person name="Salamov A."/>
            <person name="Von Dassow P."/>
            <person name="Badger J.H."/>
            <person name="Coutinho P.M."/>
            <person name="Demir E."/>
            <person name="Dubchak I."/>
            <person name="Gentemann C."/>
            <person name="Eikrem W."/>
            <person name="Gready J.E."/>
            <person name="John U."/>
            <person name="Lanier W."/>
            <person name="Lindquist E.A."/>
            <person name="Lucas S."/>
            <person name="Mayer K.F."/>
            <person name="Moreau H."/>
            <person name="Not F."/>
            <person name="Otillar R."/>
            <person name="Panaud O."/>
            <person name="Pangilinan J."/>
            <person name="Paulsen I."/>
            <person name="Piegu B."/>
            <person name="Poliakov A."/>
            <person name="Robbens S."/>
            <person name="Schmutz J."/>
            <person name="Toulza E."/>
            <person name="Wyss T."/>
            <person name="Zelensky A."/>
            <person name="Zhou K."/>
            <person name="Armbrust E.V."/>
            <person name="Bhattacharya D."/>
            <person name="Goodenough U.W."/>
            <person name="Van de Peer Y."/>
            <person name="Grigoriev I.V."/>
        </authorList>
    </citation>
    <scope>NUCLEOTIDE SEQUENCE [LARGE SCALE GENOMIC DNA]</scope>
    <source>
        <strain evidence="4">RCC299 / NOUM17</strain>
    </source>
</reference>
<dbReference type="KEGG" id="mis:MICPUN_60026"/>
<accession>C1EAC7</accession>
<feature type="region of interest" description="Disordered" evidence="2">
    <location>
        <begin position="249"/>
        <end position="302"/>
    </location>
</feature>
<dbReference type="Proteomes" id="UP000002009">
    <property type="component" value="Chromosome 7"/>
</dbReference>
<keyword evidence="4" id="KW-1185">Reference proteome</keyword>
<sequence>MEAFVESVDEEDLRGPPPAKDAFSPIDRRVSAPSTPAFSPGASFESPKMPTPSAKQALLARLNDVSIPSSPWGAATTPPHSPAVLTPTRHFESTAASPGWGRTGGGFRKVGTEDSNSGKDGTLRLKETMSPNATVKVYSPVRQNPIVTLMHDVEAMEKKQGEIARRRRDREETKRRTTRGEFEEEIEMPDGPPLEPEGSYVPRLRPTSSPSIVRVRGSIRKAEATPRVIDGRTPTKASTESALRTARVVPGMHPVGTGASFLEWSTRVPGKPTPPKPRNPPVPKTKDLMRRRKPKKVLKKSQKMAVARWKLAREWVLEKVRADKRRQIRRNLDAVRQRREDERAAKEAARAAAIRAEEEELDDELMRLEMATDAFQQLWLATAA</sequence>
<gene>
    <name evidence="3" type="ORF">MICPUN_60026</name>
</gene>
<dbReference type="AlphaFoldDB" id="C1EAC7"/>
<dbReference type="InParanoid" id="C1EAC7"/>
<dbReference type="GeneID" id="8244869"/>
<dbReference type="EMBL" id="CP001328">
    <property type="protein sequence ID" value="ACO65182.1"/>
    <property type="molecule type" value="Genomic_DNA"/>
</dbReference>